<accession>A0A232EJM0</accession>
<keyword evidence="5" id="KW-0238">DNA-binding</keyword>
<evidence type="ECO:0000313" key="11">
    <source>
        <dbReference type="Proteomes" id="UP000215335"/>
    </source>
</evidence>
<dbReference type="Pfam" id="PF11969">
    <property type="entry name" value="DcpS_C"/>
    <property type="match status" value="1"/>
</dbReference>
<evidence type="ECO:0000256" key="3">
    <source>
        <dbReference type="ARBA" id="ARBA00022763"/>
    </source>
</evidence>
<name>A0A232EJM0_9HYME</name>
<protein>
    <recommendedName>
        <fullName evidence="9">HIT domain-containing protein</fullName>
    </recommendedName>
</protein>
<dbReference type="GO" id="GO:0005634">
    <property type="term" value="C:nucleus"/>
    <property type="evidence" value="ECO:0007669"/>
    <property type="project" value="UniProtKB-SubCell"/>
</dbReference>
<dbReference type="AlphaFoldDB" id="A0A232EJM0"/>
<sequence length="208" mass="24274">MQKSVKRLSKAAMYKASCVKQNISNLKPGHWSLGLLTSMNDPESKLEEDDCIAVIKDKYPKARFHYLVLPKKDISAISEVTRDDIELLQHMENIANKFVDRHKDYEFLLVLVGYHAIPSMHRLHLHVISTDFDSRCLKTKQHWNSFTTPYFLPSKDVRKQLEETGEIKINAKQKEECLLRELKCHRCSYTSKTMPALKKHIIQHITQK</sequence>
<organism evidence="10 11">
    <name type="scientific">Trichomalopsis sarcophagae</name>
    <dbReference type="NCBI Taxonomy" id="543379"/>
    <lineage>
        <taxon>Eukaryota</taxon>
        <taxon>Metazoa</taxon>
        <taxon>Ecdysozoa</taxon>
        <taxon>Arthropoda</taxon>
        <taxon>Hexapoda</taxon>
        <taxon>Insecta</taxon>
        <taxon>Pterygota</taxon>
        <taxon>Neoptera</taxon>
        <taxon>Endopterygota</taxon>
        <taxon>Hymenoptera</taxon>
        <taxon>Apocrita</taxon>
        <taxon>Proctotrupomorpha</taxon>
        <taxon>Chalcidoidea</taxon>
        <taxon>Pteromalidae</taxon>
        <taxon>Pteromalinae</taxon>
        <taxon>Trichomalopsis</taxon>
    </lineage>
</organism>
<keyword evidence="4" id="KW-0862">Zinc</keyword>
<evidence type="ECO:0000256" key="2">
    <source>
        <dbReference type="ARBA" id="ARBA00022723"/>
    </source>
</evidence>
<dbReference type="OrthoDB" id="3512845at2759"/>
<comment type="caution">
    <text evidence="10">The sequence shown here is derived from an EMBL/GenBank/DDBJ whole genome shotgun (WGS) entry which is preliminary data.</text>
</comment>
<dbReference type="Pfam" id="PF16278">
    <property type="entry name" value="zf-C2HE"/>
    <property type="match status" value="1"/>
</dbReference>
<dbReference type="GO" id="GO:1990165">
    <property type="term" value="F:single-strand break-containing DNA binding"/>
    <property type="evidence" value="ECO:0007669"/>
    <property type="project" value="TreeGrafter"/>
</dbReference>
<gene>
    <name evidence="10" type="ORF">TSAR_006088</name>
</gene>
<keyword evidence="6" id="KW-0234">DNA repair</keyword>
<feature type="domain" description="HIT" evidence="9">
    <location>
        <begin position="32"/>
        <end position="137"/>
    </location>
</feature>
<dbReference type="STRING" id="543379.A0A232EJM0"/>
<keyword evidence="2" id="KW-0479">Metal-binding</keyword>
<dbReference type="InterPro" id="IPR036265">
    <property type="entry name" value="HIT-like_sf"/>
</dbReference>
<dbReference type="GO" id="GO:0046872">
    <property type="term" value="F:metal ion binding"/>
    <property type="evidence" value="ECO:0007669"/>
    <property type="project" value="UniProtKB-KW"/>
</dbReference>
<evidence type="ECO:0000256" key="6">
    <source>
        <dbReference type="ARBA" id="ARBA00023204"/>
    </source>
</evidence>
<comment type="caution">
    <text evidence="8">Lacks conserved residue(s) required for the propagation of feature annotation.</text>
</comment>
<dbReference type="GO" id="GO:0000012">
    <property type="term" value="P:single strand break repair"/>
    <property type="evidence" value="ECO:0007669"/>
    <property type="project" value="TreeGrafter"/>
</dbReference>
<keyword evidence="7" id="KW-0539">Nucleus</keyword>
<dbReference type="InterPro" id="IPR032566">
    <property type="entry name" value="Znf-C2HE"/>
</dbReference>
<dbReference type="GO" id="GO:0033699">
    <property type="term" value="F:DNA 5'-adenosine monophosphate hydrolase activity"/>
    <property type="evidence" value="ECO:0007669"/>
    <property type="project" value="TreeGrafter"/>
</dbReference>
<comment type="subcellular location">
    <subcellularLocation>
        <location evidence="1">Nucleus</location>
    </subcellularLocation>
</comment>
<dbReference type="SUPFAM" id="SSF54197">
    <property type="entry name" value="HIT-like"/>
    <property type="match status" value="1"/>
</dbReference>
<evidence type="ECO:0000259" key="9">
    <source>
        <dbReference type="PROSITE" id="PS51084"/>
    </source>
</evidence>
<dbReference type="InterPro" id="IPR011146">
    <property type="entry name" value="HIT-like"/>
</dbReference>
<dbReference type="GO" id="GO:0003725">
    <property type="term" value="F:double-stranded RNA binding"/>
    <property type="evidence" value="ECO:0007669"/>
    <property type="project" value="TreeGrafter"/>
</dbReference>
<reference evidence="10 11" key="1">
    <citation type="journal article" date="2017" name="Curr. Biol.">
        <title>The Evolution of Venom by Co-option of Single-Copy Genes.</title>
        <authorList>
            <person name="Martinson E.O."/>
            <person name="Mrinalini"/>
            <person name="Kelkar Y.D."/>
            <person name="Chang C.H."/>
            <person name="Werren J.H."/>
        </authorList>
    </citation>
    <scope>NUCLEOTIDE SEQUENCE [LARGE SCALE GENOMIC DNA]</scope>
    <source>
        <strain evidence="10 11">Alberta</strain>
        <tissue evidence="10">Whole body</tissue>
    </source>
</reference>
<evidence type="ECO:0000256" key="5">
    <source>
        <dbReference type="ARBA" id="ARBA00023125"/>
    </source>
</evidence>
<dbReference type="GO" id="GO:0030983">
    <property type="term" value="F:mismatched DNA binding"/>
    <property type="evidence" value="ECO:0007669"/>
    <property type="project" value="TreeGrafter"/>
</dbReference>
<keyword evidence="11" id="KW-1185">Reference proteome</keyword>
<dbReference type="Proteomes" id="UP000215335">
    <property type="component" value="Unassembled WGS sequence"/>
</dbReference>
<dbReference type="EMBL" id="NNAY01003970">
    <property type="protein sequence ID" value="OXU18557.1"/>
    <property type="molecule type" value="Genomic_DNA"/>
</dbReference>
<proteinExistence type="predicted"/>
<evidence type="ECO:0000256" key="7">
    <source>
        <dbReference type="ARBA" id="ARBA00023242"/>
    </source>
</evidence>
<dbReference type="PROSITE" id="PS51084">
    <property type="entry name" value="HIT_2"/>
    <property type="match status" value="1"/>
</dbReference>
<evidence type="ECO:0000256" key="8">
    <source>
        <dbReference type="PROSITE-ProRule" id="PRU00464"/>
    </source>
</evidence>
<dbReference type="FunFam" id="3.30.428.10:FF:000004">
    <property type="entry name" value="aprataxin isoform X2"/>
    <property type="match status" value="1"/>
</dbReference>
<evidence type="ECO:0000256" key="1">
    <source>
        <dbReference type="ARBA" id="ARBA00004123"/>
    </source>
</evidence>
<dbReference type="PANTHER" id="PTHR12486:SF4">
    <property type="entry name" value="APRATAXIN"/>
    <property type="match status" value="1"/>
</dbReference>
<dbReference type="PANTHER" id="PTHR12486">
    <property type="entry name" value="APRATAXIN-RELATED"/>
    <property type="match status" value="1"/>
</dbReference>
<evidence type="ECO:0000256" key="4">
    <source>
        <dbReference type="ARBA" id="ARBA00022833"/>
    </source>
</evidence>
<dbReference type="Gene3D" id="3.30.428.10">
    <property type="entry name" value="HIT-like"/>
    <property type="match status" value="1"/>
</dbReference>
<dbReference type="GO" id="GO:0003697">
    <property type="term" value="F:single-stranded DNA binding"/>
    <property type="evidence" value="ECO:0007669"/>
    <property type="project" value="TreeGrafter"/>
</dbReference>
<keyword evidence="3" id="KW-0227">DNA damage</keyword>
<evidence type="ECO:0000313" key="10">
    <source>
        <dbReference type="EMBL" id="OXU18557.1"/>
    </source>
</evidence>